<organism evidence="1 2">
    <name type="scientific">Pristionchus entomophagus</name>
    <dbReference type="NCBI Taxonomy" id="358040"/>
    <lineage>
        <taxon>Eukaryota</taxon>
        <taxon>Metazoa</taxon>
        <taxon>Ecdysozoa</taxon>
        <taxon>Nematoda</taxon>
        <taxon>Chromadorea</taxon>
        <taxon>Rhabditida</taxon>
        <taxon>Rhabditina</taxon>
        <taxon>Diplogasteromorpha</taxon>
        <taxon>Diplogasteroidea</taxon>
        <taxon>Neodiplogasteridae</taxon>
        <taxon>Pristionchus</taxon>
    </lineage>
</organism>
<accession>A0AAV5TUW7</accession>
<protein>
    <submittedName>
        <fullName evidence="1">Uncharacterized protein</fullName>
    </submittedName>
</protein>
<evidence type="ECO:0000313" key="2">
    <source>
        <dbReference type="Proteomes" id="UP001432027"/>
    </source>
</evidence>
<comment type="caution">
    <text evidence="1">The sequence shown here is derived from an EMBL/GenBank/DDBJ whole genome shotgun (WGS) entry which is preliminary data.</text>
</comment>
<feature type="non-terminal residue" evidence="1">
    <location>
        <position position="98"/>
    </location>
</feature>
<feature type="non-terminal residue" evidence="1">
    <location>
        <position position="1"/>
    </location>
</feature>
<dbReference type="AlphaFoldDB" id="A0AAV5TUW7"/>
<proteinExistence type="predicted"/>
<dbReference type="EMBL" id="BTSX01000005">
    <property type="protein sequence ID" value="GMS98315.1"/>
    <property type="molecule type" value="Genomic_DNA"/>
</dbReference>
<name>A0AAV5TUW7_9BILA</name>
<keyword evidence="2" id="KW-1185">Reference proteome</keyword>
<reference evidence="1" key="1">
    <citation type="submission" date="2023-10" db="EMBL/GenBank/DDBJ databases">
        <title>Genome assembly of Pristionchus species.</title>
        <authorList>
            <person name="Yoshida K."/>
            <person name="Sommer R.J."/>
        </authorList>
    </citation>
    <scope>NUCLEOTIDE SEQUENCE</scope>
    <source>
        <strain evidence="1">RS0144</strain>
    </source>
</reference>
<gene>
    <name evidence="1" type="ORF">PENTCL1PPCAC_20490</name>
</gene>
<sequence>VEGLQFGRFTIWLQSPLMENNATTIMKIIKVNKVEHLEFAVSESTIANPDKFLVDISSFLKTINISQRSVVGKRRGSVGYFMGTQDFDWAPVIIDMFS</sequence>
<dbReference type="Proteomes" id="UP001432027">
    <property type="component" value="Unassembled WGS sequence"/>
</dbReference>
<evidence type="ECO:0000313" key="1">
    <source>
        <dbReference type="EMBL" id="GMS98315.1"/>
    </source>
</evidence>